<evidence type="ECO:0000313" key="4">
    <source>
        <dbReference type="Proteomes" id="UP000257032"/>
    </source>
</evidence>
<feature type="compositionally biased region" description="Polar residues" evidence="1">
    <location>
        <begin position="63"/>
        <end position="79"/>
    </location>
</feature>
<comment type="caution">
    <text evidence="3">The sequence shown here is derived from an EMBL/GenBank/DDBJ whole genome shotgun (WGS) entry which is preliminary data.</text>
</comment>
<proteinExistence type="predicted"/>
<accession>A0A3D8VSB8</accession>
<dbReference type="EMBL" id="QTLC01000019">
    <property type="protein sequence ID" value="RDY72133.1"/>
    <property type="molecule type" value="Genomic_DNA"/>
</dbReference>
<feature type="region of interest" description="Disordered" evidence="1">
    <location>
        <begin position="63"/>
        <end position="97"/>
    </location>
</feature>
<evidence type="ECO:0000256" key="1">
    <source>
        <dbReference type="SAM" id="MobiDB-lite"/>
    </source>
</evidence>
<name>A0A3D8VSB8_9BACI</name>
<evidence type="ECO:0000313" key="3">
    <source>
        <dbReference type="EMBL" id="RDY72133.1"/>
    </source>
</evidence>
<dbReference type="AlphaFoldDB" id="A0A3D8VSB8"/>
<organism evidence="3 4">
    <name type="scientific">Halobacillus trueperi</name>
    <dbReference type="NCBI Taxonomy" id="156205"/>
    <lineage>
        <taxon>Bacteria</taxon>
        <taxon>Bacillati</taxon>
        <taxon>Bacillota</taxon>
        <taxon>Bacilli</taxon>
        <taxon>Bacillales</taxon>
        <taxon>Bacillaceae</taxon>
        <taxon>Halobacillus</taxon>
    </lineage>
</organism>
<keyword evidence="2" id="KW-0472">Membrane</keyword>
<reference evidence="3 4" key="1">
    <citation type="submission" date="2018-08" db="EMBL/GenBank/DDBJ databases">
        <title>Genome sequence of strict halophilic Halobacillus trueperi SS1 isolated from Lunsu, a salty water body of North West Himalayas.</title>
        <authorList>
            <person name="Gupta S."/>
            <person name="Sharma P."/>
            <person name="Dev K."/>
            <person name="Baumler D."/>
            <person name="Sourirajan A."/>
        </authorList>
    </citation>
    <scope>NUCLEOTIDE SEQUENCE [LARGE SCALE GENOMIC DNA]</scope>
    <source>
        <strain evidence="3 4">SS1</strain>
    </source>
</reference>
<sequence>MMKGTLLWNLWVAVFGFLFVCTISAKVTTFDTAIYRGTIGFFSFFVLSYVFRSFWSLVTAPNETTENSQDSAQTASSTEMDAEETSKMVRELLNEDS</sequence>
<feature type="compositionally biased region" description="Basic and acidic residues" evidence="1">
    <location>
        <begin position="84"/>
        <end position="97"/>
    </location>
</feature>
<feature type="transmembrane region" description="Helical" evidence="2">
    <location>
        <begin position="33"/>
        <end position="51"/>
    </location>
</feature>
<dbReference type="RefSeq" id="WP_115893427.1">
    <property type="nucleotide sequence ID" value="NZ_QTLC01000019.1"/>
</dbReference>
<protein>
    <submittedName>
        <fullName evidence="3">Uncharacterized protein</fullName>
    </submittedName>
</protein>
<keyword evidence="2" id="KW-1133">Transmembrane helix</keyword>
<evidence type="ECO:0000256" key="2">
    <source>
        <dbReference type="SAM" id="Phobius"/>
    </source>
</evidence>
<feature type="transmembrane region" description="Helical" evidence="2">
    <location>
        <begin position="7"/>
        <end position="27"/>
    </location>
</feature>
<keyword evidence="2" id="KW-0812">Transmembrane</keyword>
<gene>
    <name evidence="3" type="ORF">DXT76_03300</name>
</gene>
<dbReference type="Proteomes" id="UP000257032">
    <property type="component" value="Unassembled WGS sequence"/>
</dbReference>